<evidence type="ECO:0000313" key="4">
    <source>
        <dbReference type="Proteomes" id="UP000184603"/>
    </source>
</evidence>
<protein>
    <submittedName>
        <fullName evidence="3">Phospholipid/cholesterol/gamma-HCH transport system substrate-binding protein</fullName>
    </submittedName>
</protein>
<dbReference type="PANTHER" id="PTHR33371">
    <property type="entry name" value="INTERMEMBRANE PHOSPHOLIPID TRANSPORT SYSTEM BINDING PROTEIN MLAD-RELATED"/>
    <property type="match status" value="1"/>
</dbReference>
<dbReference type="RefSeq" id="WP_073613242.1">
    <property type="nucleotide sequence ID" value="NZ_FRFE01000007.1"/>
</dbReference>
<proteinExistence type="predicted"/>
<sequence>MKKVSQESIAGVFVLIGICLLTYMTISLGNVRLFGSDSYTVITRFSTVSGLREGNPVEMQGIEVGEVKQLELDQEKQLSVAILSIKNNIILYDDAIASIKTAGLIGDKFVSLNPGGSGEKLSDGGVIINTESPIDIGDIIGKYAFGSVPGNDTAGEEKTTDTTFEEFK</sequence>
<dbReference type="AlphaFoldDB" id="A0A1M7Y599"/>
<dbReference type="OrthoDB" id="9788420at2"/>
<organism evidence="3 4">
    <name type="scientific">Desulfopila aestuarii DSM 18488</name>
    <dbReference type="NCBI Taxonomy" id="1121416"/>
    <lineage>
        <taxon>Bacteria</taxon>
        <taxon>Pseudomonadati</taxon>
        <taxon>Thermodesulfobacteriota</taxon>
        <taxon>Desulfobulbia</taxon>
        <taxon>Desulfobulbales</taxon>
        <taxon>Desulfocapsaceae</taxon>
        <taxon>Desulfopila</taxon>
    </lineage>
</organism>
<keyword evidence="1" id="KW-1133">Transmembrane helix</keyword>
<dbReference type="EMBL" id="FRFE01000007">
    <property type="protein sequence ID" value="SHO47621.1"/>
    <property type="molecule type" value="Genomic_DNA"/>
</dbReference>
<feature type="domain" description="Mce/MlaD" evidence="2">
    <location>
        <begin position="38"/>
        <end position="115"/>
    </location>
</feature>
<dbReference type="InterPro" id="IPR052336">
    <property type="entry name" value="MlaD_Phospholipid_Transporter"/>
</dbReference>
<dbReference type="STRING" id="1121416.SAMN02745220_01941"/>
<keyword evidence="1" id="KW-0812">Transmembrane</keyword>
<keyword evidence="4" id="KW-1185">Reference proteome</keyword>
<evidence type="ECO:0000313" key="3">
    <source>
        <dbReference type="EMBL" id="SHO47621.1"/>
    </source>
</evidence>
<keyword evidence="1" id="KW-0472">Membrane</keyword>
<gene>
    <name evidence="3" type="ORF">SAMN02745220_01941</name>
</gene>
<reference evidence="3 4" key="1">
    <citation type="submission" date="2016-12" db="EMBL/GenBank/DDBJ databases">
        <authorList>
            <person name="Song W.-J."/>
            <person name="Kurnit D.M."/>
        </authorList>
    </citation>
    <scope>NUCLEOTIDE SEQUENCE [LARGE SCALE GENOMIC DNA]</scope>
    <source>
        <strain evidence="3 4">DSM 18488</strain>
    </source>
</reference>
<dbReference type="InterPro" id="IPR003399">
    <property type="entry name" value="Mce/MlaD"/>
</dbReference>
<accession>A0A1M7Y599</accession>
<dbReference type="Pfam" id="PF02470">
    <property type="entry name" value="MlaD"/>
    <property type="match status" value="1"/>
</dbReference>
<name>A0A1M7Y599_9BACT</name>
<evidence type="ECO:0000259" key="2">
    <source>
        <dbReference type="Pfam" id="PF02470"/>
    </source>
</evidence>
<dbReference type="PANTHER" id="PTHR33371:SF4">
    <property type="entry name" value="INTERMEMBRANE PHOSPHOLIPID TRANSPORT SYSTEM BINDING PROTEIN MLAD"/>
    <property type="match status" value="1"/>
</dbReference>
<evidence type="ECO:0000256" key="1">
    <source>
        <dbReference type="SAM" id="Phobius"/>
    </source>
</evidence>
<dbReference type="Proteomes" id="UP000184603">
    <property type="component" value="Unassembled WGS sequence"/>
</dbReference>
<feature type="transmembrane region" description="Helical" evidence="1">
    <location>
        <begin position="12"/>
        <end position="34"/>
    </location>
</feature>